<evidence type="ECO:0000256" key="1">
    <source>
        <dbReference type="ARBA" id="ARBA00022723"/>
    </source>
</evidence>
<dbReference type="Proteomes" id="UP000596742">
    <property type="component" value="Unassembled WGS sequence"/>
</dbReference>
<comment type="caution">
    <text evidence="7">The sequence shown here is derived from an EMBL/GenBank/DDBJ whole genome shotgun (WGS) entry which is preliminary data.</text>
</comment>
<feature type="region of interest" description="Disordered" evidence="5">
    <location>
        <begin position="288"/>
        <end position="443"/>
    </location>
</feature>
<accession>A0A8B6BVI5</accession>
<feature type="compositionally biased region" description="Polar residues" evidence="5">
    <location>
        <begin position="237"/>
        <end position="250"/>
    </location>
</feature>
<dbReference type="GO" id="GO:0008270">
    <property type="term" value="F:zinc ion binding"/>
    <property type="evidence" value="ECO:0007669"/>
    <property type="project" value="UniProtKB-KW"/>
</dbReference>
<protein>
    <recommendedName>
        <fullName evidence="6">RanBP2-type domain-containing protein</fullName>
    </recommendedName>
</protein>
<dbReference type="AlphaFoldDB" id="A0A8B6BVI5"/>
<feature type="compositionally biased region" description="Basic and acidic residues" evidence="5">
    <location>
        <begin position="370"/>
        <end position="383"/>
    </location>
</feature>
<dbReference type="InterPro" id="IPR001876">
    <property type="entry name" value="Znf_RanBP2"/>
</dbReference>
<feature type="compositionally biased region" description="Basic and acidic residues" evidence="5">
    <location>
        <begin position="411"/>
        <end position="437"/>
    </location>
</feature>
<keyword evidence="8" id="KW-1185">Reference proteome</keyword>
<feature type="region of interest" description="Disordered" evidence="5">
    <location>
        <begin position="70"/>
        <end position="121"/>
    </location>
</feature>
<organism evidence="7 8">
    <name type="scientific">Mytilus galloprovincialis</name>
    <name type="common">Mediterranean mussel</name>
    <dbReference type="NCBI Taxonomy" id="29158"/>
    <lineage>
        <taxon>Eukaryota</taxon>
        <taxon>Metazoa</taxon>
        <taxon>Spiralia</taxon>
        <taxon>Lophotrochozoa</taxon>
        <taxon>Mollusca</taxon>
        <taxon>Bivalvia</taxon>
        <taxon>Autobranchia</taxon>
        <taxon>Pteriomorphia</taxon>
        <taxon>Mytilida</taxon>
        <taxon>Mytiloidea</taxon>
        <taxon>Mytilidae</taxon>
        <taxon>Mytilinae</taxon>
        <taxon>Mytilus</taxon>
    </lineage>
</organism>
<feature type="region of interest" description="Disordered" evidence="5">
    <location>
        <begin position="19"/>
        <end position="39"/>
    </location>
</feature>
<feature type="compositionally biased region" description="Polar residues" evidence="5">
    <location>
        <begin position="189"/>
        <end position="220"/>
    </location>
</feature>
<dbReference type="PROSITE" id="PS50199">
    <property type="entry name" value="ZF_RANBP2_2"/>
    <property type="match status" value="1"/>
</dbReference>
<evidence type="ECO:0000313" key="8">
    <source>
        <dbReference type="Proteomes" id="UP000596742"/>
    </source>
</evidence>
<dbReference type="EMBL" id="UYJE01000724">
    <property type="protein sequence ID" value="VDH95777.1"/>
    <property type="molecule type" value="Genomic_DNA"/>
</dbReference>
<sequence>MWICSKCFMENSVENESCSKCDTARPQSRSAKAKVSPKESDTRILNARKECTLNEPIGVIKKISDSKRTNVKNENGHLDGMKQRPNQSPVMSRNQNECSPERPLEKHLKGKGCQSITNQQHERPTELYKKWYNQQPHQGFNQNQNQYPGRPHEMYANQGYNQQPHQYQGFNEPLNQYQKRPQGMCANRGYNQQPNHHQEYNQQPNQHQGFDQQPNQHQGYNPQRNPHQGNNQPQNQFHECNQPHQPQLYSQGLEGMMSPPFLPAQNINPPHQNVTVVVLPIHVPSGSPSGQGLAPNPLVMQPYTPTISPQGNLNMIDYQVSPQRDKQSSDREKQLIKKKGKQDKNKAEENKKQDPPRSEQTKLSELLMSEEEKQIKHQEDRGRVRGPKIGRGGHGYNENKHEQLDENDALENQKRRGNGNDRGRERGDKRQLERTNEQEDGEIPGVDDIDVFKFLIKSFGGGFCADYVYNNGCKVENGEKRCPHLHLCEYKVFGNCEEAMQVHENSLYNSVSQQMGSYVMEYEWMARGRVLHLYMYHPYKEKKITISPMILPSVKIKTMHAMPVVVMTVIPVTMKKVFQVLHHVGRSEIPII</sequence>
<evidence type="ECO:0000256" key="5">
    <source>
        <dbReference type="SAM" id="MobiDB-lite"/>
    </source>
</evidence>
<proteinExistence type="predicted"/>
<feature type="compositionally biased region" description="Basic and acidic residues" evidence="5">
    <location>
        <begin position="342"/>
        <end position="362"/>
    </location>
</feature>
<feature type="compositionally biased region" description="Basic and acidic residues" evidence="5">
    <location>
        <begin position="323"/>
        <end position="335"/>
    </location>
</feature>
<evidence type="ECO:0000313" key="7">
    <source>
        <dbReference type="EMBL" id="VDH95777.1"/>
    </source>
</evidence>
<keyword evidence="1" id="KW-0479">Metal-binding</keyword>
<keyword evidence="2 4" id="KW-0863">Zinc-finger</keyword>
<evidence type="ECO:0000256" key="3">
    <source>
        <dbReference type="ARBA" id="ARBA00022833"/>
    </source>
</evidence>
<feature type="region of interest" description="Disordered" evidence="5">
    <location>
        <begin position="182"/>
        <end position="254"/>
    </location>
</feature>
<evidence type="ECO:0000256" key="2">
    <source>
        <dbReference type="ARBA" id="ARBA00022771"/>
    </source>
</evidence>
<feature type="compositionally biased region" description="Low complexity" evidence="5">
    <location>
        <begin position="221"/>
        <end position="236"/>
    </location>
</feature>
<reference evidence="7" key="1">
    <citation type="submission" date="2018-11" db="EMBL/GenBank/DDBJ databases">
        <authorList>
            <person name="Alioto T."/>
            <person name="Alioto T."/>
        </authorList>
    </citation>
    <scope>NUCLEOTIDE SEQUENCE</scope>
</reference>
<feature type="domain" description="RanBP2-type" evidence="6">
    <location>
        <begin position="1"/>
        <end position="27"/>
    </location>
</feature>
<evidence type="ECO:0000256" key="4">
    <source>
        <dbReference type="PROSITE-ProRule" id="PRU00322"/>
    </source>
</evidence>
<keyword evidence="3" id="KW-0862">Zinc</keyword>
<dbReference type="PROSITE" id="PS01358">
    <property type="entry name" value="ZF_RANBP2_1"/>
    <property type="match status" value="1"/>
</dbReference>
<gene>
    <name evidence="7" type="ORF">MGAL_10B046266</name>
</gene>
<feature type="compositionally biased region" description="Polar residues" evidence="5">
    <location>
        <begin position="303"/>
        <end position="313"/>
    </location>
</feature>
<feature type="compositionally biased region" description="Polar residues" evidence="5">
    <location>
        <begin position="84"/>
        <end position="98"/>
    </location>
</feature>
<evidence type="ECO:0000259" key="6">
    <source>
        <dbReference type="PROSITE" id="PS50199"/>
    </source>
</evidence>
<name>A0A8B6BVI5_MYTGA</name>